<dbReference type="PANTHER" id="PTHR44068:SF1">
    <property type="entry name" value="HYPOTHETICAL LOC100005854"/>
    <property type="match status" value="1"/>
</dbReference>
<accession>A0A9N7LQ68</accession>
<proteinExistence type="predicted"/>
<organism evidence="3 4">
    <name type="scientific">Mycobacterium pseudoshottsii</name>
    <dbReference type="NCBI Taxonomy" id="265949"/>
    <lineage>
        <taxon>Bacteria</taxon>
        <taxon>Bacillati</taxon>
        <taxon>Actinomycetota</taxon>
        <taxon>Actinomycetes</taxon>
        <taxon>Mycobacteriales</taxon>
        <taxon>Mycobacteriaceae</taxon>
        <taxon>Mycobacterium</taxon>
        <taxon>Mycobacterium ulcerans group</taxon>
    </lineage>
</organism>
<dbReference type="Pfam" id="PF08241">
    <property type="entry name" value="Methyltransf_11"/>
    <property type="match status" value="1"/>
</dbReference>
<evidence type="ECO:0000313" key="4">
    <source>
        <dbReference type="Proteomes" id="UP001058626"/>
    </source>
</evidence>
<dbReference type="GO" id="GO:0016126">
    <property type="term" value="P:sterol biosynthetic process"/>
    <property type="evidence" value="ECO:0007669"/>
    <property type="project" value="TreeGrafter"/>
</dbReference>
<dbReference type="PANTHER" id="PTHR44068">
    <property type="entry name" value="ZGC:194242"/>
    <property type="match status" value="1"/>
</dbReference>
<dbReference type="AlphaFoldDB" id="A0A9N7LQ68"/>
<name>A0A9N7LQ68_9MYCO</name>
<dbReference type="EMBL" id="AP026367">
    <property type="protein sequence ID" value="BDN83820.1"/>
    <property type="molecule type" value="Genomic_DNA"/>
</dbReference>
<gene>
    <name evidence="3" type="ORF">NJB1907Z4_C40350</name>
</gene>
<dbReference type="InterPro" id="IPR029063">
    <property type="entry name" value="SAM-dependent_MTases_sf"/>
</dbReference>
<dbReference type="CDD" id="cd02440">
    <property type="entry name" value="AdoMet_MTases"/>
    <property type="match status" value="1"/>
</dbReference>
<reference evidence="3" key="1">
    <citation type="submission" date="2022-06" db="EMBL/GenBank/DDBJ databases">
        <title>Complete genome sequence of Mycobacterium pseudoshottsii NJB1907-Z4.</title>
        <authorList>
            <person name="Komine T."/>
            <person name="Fukano H."/>
            <person name="Wada S."/>
        </authorList>
    </citation>
    <scope>NUCLEOTIDE SEQUENCE</scope>
    <source>
        <strain evidence="3">NJB1907-Z4</strain>
    </source>
</reference>
<feature type="domain" description="Methyltransferase type 11" evidence="2">
    <location>
        <begin position="56"/>
        <end position="135"/>
    </location>
</feature>
<protein>
    <recommendedName>
        <fullName evidence="2">Methyltransferase type 11 domain-containing protein</fullName>
    </recommendedName>
</protein>
<dbReference type="Proteomes" id="UP001058626">
    <property type="component" value="Chromosome"/>
</dbReference>
<dbReference type="Gene3D" id="3.40.50.150">
    <property type="entry name" value="Vaccinia Virus protein VP39"/>
    <property type="match status" value="1"/>
</dbReference>
<keyword evidence="4" id="KW-1185">Reference proteome</keyword>
<dbReference type="InterPro" id="IPR013216">
    <property type="entry name" value="Methyltransf_11"/>
</dbReference>
<evidence type="ECO:0000256" key="1">
    <source>
        <dbReference type="ARBA" id="ARBA00022679"/>
    </source>
</evidence>
<evidence type="ECO:0000259" key="2">
    <source>
        <dbReference type="Pfam" id="PF08241"/>
    </source>
</evidence>
<keyword evidence="1" id="KW-0808">Transferase</keyword>
<dbReference type="GO" id="GO:0003838">
    <property type="term" value="F:sterol 24-C-methyltransferase activity"/>
    <property type="evidence" value="ECO:0007669"/>
    <property type="project" value="TreeGrafter"/>
</dbReference>
<dbReference type="InterPro" id="IPR050447">
    <property type="entry name" value="Erg6_SMT_methyltransf"/>
</dbReference>
<evidence type="ECO:0000313" key="3">
    <source>
        <dbReference type="EMBL" id="BDN83820.1"/>
    </source>
</evidence>
<sequence>MARGLGADELVFINWAYEEDPPMDLLLEATDEPDRCHINLYHRTATQADLSGKRVLEVSCGHGGGASYLTRTLGPASYTALDLNPAGIKFCQQRHHLPGLDFVQGDAEDLPFEDESFDVVLNVEASHCYPRFPVFLE</sequence>
<dbReference type="SUPFAM" id="SSF53335">
    <property type="entry name" value="S-adenosyl-L-methionine-dependent methyltransferases"/>
    <property type="match status" value="1"/>
</dbReference>